<proteinExistence type="predicted"/>
<sequence length="263" mass="30397">MPKTRKRGKQKQVKIKHKSKRLGEGLKEAALPFLLREKLNNVSESTYNKEFYEPTLVSHILRGVPRADVTEAIENASYKKEVARLLSQKFKRSANSRAIVNKIVGTIPTRHITIGRKKQTLTNQLKIAQTALDAYIVASQPIHDRKEELFNKLGDLEDERDELEKVIGQSKLDKYDDLKNKYDELNRSQSMLKRSRASLIKIRLETLRFGPIGKLYALIDKIEKLDQIYTKANEDDITAYEEQDRLSLIVHNLKTQIEDLKDL</sequence>
<feature type="coiled-coil region" evidence="1">
    <location>
        <begin position="146"/>
        <end position="195"/>
    </location>
</feature>
<protein>
    <submittedName>
        <fullName evidence="2">Uncharacterized protein</fullName>
    </submittedName>
</protein>
<dbReference type="AlphaFoldDB" id="A0A6C0DXA3"/>
<dbReference type="EMBL" id="MN739685">
    <property type="protein sequence ID" value="QHT21118.1"/>
    <property type="molecule type" value="Genomic_DNA"/>
</dbReference>
<evidence type="ECO:0000313" key="2">
    <source>
        <dbReference type="EMBL" id="QHT21118.1"/>
    </source>
</evidence>
<organism evidence="2">
    <name type="scientific">viral metagenome</name>
    <dbReference type="NCBI Taxonomy" id="1070528"/>
    <lineage>
        <taxon>unclassified sequences</taxon>
        <taxon>metagenomes</taxon>
        <taxon>organismal metagenomes</taxon>
    </lineage>
</organism>
<name>A0A6C0DXA3_9ZZZZ</name>
<keyword evidence="1" id="KW-0175">Coiled coil</keyword>
<accession>A0A6C0DXA3</accession>
<reference evidence="2" key="1">
    <citation type="journal article" date="2020" name="Nature">
        <title>Giant virus diversity and host interactions through global metagenomics.</title>
        <authorList>
            <person name="Schulz F."/>
            <person name="Roux S."/>
            <person name="Paez-Espino D."/>
            <person name="Jungbluth S."/>
            <person name="Walsh D.A."/>
            <person name="Denef V.J."/>
            <person name="McMahon K.D."/>
            <person name="Konstantinidis K.T."/>
            <person name="Eloe-Fadrosh E.A."/>
            <person name="Kyrpides N.C."/>
            <person name="Woyke T."/>
        </authorList>
    </citation>
    <scope>NUCLEOTIDE SEQUENCE</scope>
    <source>
        <strain evidence="2">GVMAG-M-3300023174-75</strain>
    </source>
</reference>
<evidence type="ECO:0000256" key="1">
    <source>
        <dbReference type="SAM" id="Coils"/>
    </source>
</evidence>